<dbReference type="EMBL" id="PSUL01000001">
    <property type="protein sequence ID" value="PPF16222.1"/>
    <property type="molecule type" value="Genomic_DNA"/>
</dbReference>
<dbReference type="InterPro" id="IPR036388">
    <property type="entry name" value="WH-like_DNA-bd_sf"/>
</dbReference>
<dbReference type="AlphaFoldDB" id="A0ABD6WCH8"/>
<evidence type="ECO:0000313" key="1">
    <source>
        <dbReference type="EMBL" id="PPF16222.1"/>
    </source>
</evidence>
<keyword evidence="4" id="KW-1185">Reference proteome</keyword>
<reference evidence="3 4" key="1">
    <citation type="submission" date="2018-02" db="EMBL/GenBank/DDBJ databases">
        <title>Bacteriophage NCPPB3778 and a type I-E CRISPR drive the evolution of the US Biological Select Agent, Rathayibacter toxicus.</title>
        <authorList>
            <person name="Davis E.W.II."/>
            <person name="Tabima J.F."/>
            <person name="Weisberg A.J."/>
            <person name="Lopes L.D."/>
            <person name="Wiseman M.S."/>
            <person name="Wiseman M.S."/>
            <person name="Pupko T."/>
            <person name="Belcher M.S."/>
            <person name="Sechler A.J."/>
            <person name="Tancos M.A."/>
            <person name="Schroeder B.K."/>
            <person name="Murray T.D."/>
            <person name="Luster D.G."/>
            <person name="Schneider W.L."/>
            <person name="Rogers E."/>
            <person name="Andreote F.D."/>
            <person name="Grunwald N.J."/>
            <person name="Putnam M.L."/>
            <person name="Chang J.H."/>
        </authorList>
    </citation>
    <scope>NUCLEOTIDE SEQUENCE [LARGE SCALE GENOMIC DNA]</scope>
    <source>
        <strain evidence="2 4">AY1D6</strain>
        <strain evidence="1 3">AY1I9</strain>
    </source>
</reference>
<dbReference type="KEGG" id="rry:C1O28_07560"/>
<gene>
    <name evidence="1" type="ORF">C5C04_00050</name>
    <name evidence="2" type="ORF">C5C40_00050</name>
</gene>
<dbReference type="InterPro" id="IPR036390">
    <property type="entry name" value="WH_DNA-bd_sf"/>
</dbReference>
<comment type="caution">
    <text evidence="1">The sequence shown here is derived from an EMBL/GenBank/DDBJ whole genome shotgun (WGS) entry which is preliminary data.</text>
</comment>
<accession>A0ABD6WCH8</accession>
<dbReference type="Proteomes" id="UP000239698">
    <property type="component" value="Unassembled WGS sequence"/>
</dbReference>
<name>A0ABD6WCH8_RATRA</name>
<dbReference type="SUPFAM" id="SSF46785">
    <property type="entry name" value="Winged helix' DNA-binding domain"/>
    <property type="match status" value="1"/>
</dbReference>
<proteinExistence type="predicted"/>
<dbReference type="Gene3D" id="1.10.10.10">
    <property type="entry name" value="Winged helix-like DNA-binding domain superfamily/Winged helix DNA-binding domain"/>
    <property type="match status" value="1"/>
</dbReference>
<dbReference type="Proteomes" id="UP000237881">
    <property type="component" value="Unassembled WGS sequence"/>
</dbReference>
<organism evidence="1 3">
    <name type="scientific">Rathayibacter rathayi</name>
    <name type="common">Corynebacterium rathayi</name>
    <dbReference type="NCBI Taxonomy" id="33887"/>
    <lineage>
        <taxon>Bacteria</taxon>
        <taxon>Bacillati</taxon>
        <taxon>Actinomycetota</taxon>
        <taxon>Actinomycetes</taxon>
        <taxon>Micrococcales</taxon>
        <taxon>Microbacteriaceae</taxon>
        <taxon>Rathayibacter</taxon>
    </lineage>
</organism>
<evidence type="ECO:0000313" key="4">
    <source>
        <dbReference type="Proteomes" id="UP000239698"/>
    </source>
</evidence>
<evidence type="ECO:0000313" key="2">
    <source>
        <dbReference type="EMBL" id="PPH79733.1"/>
    </source>
</evidence>
<sequence>MIGSEINKRILRFLLQLPDRNRGSHFGPIHQALPDFSSMSIRRHLKELESVGVVLVDTPEADRHGRSPRYSVDAPFLRRLYAQSEAWLFSETNDQPSVEL</sequence>
<dbReference type="EMBL" id="PSVT01000001">
    <property type="protein sequence ID" value="PPH79733.1"/>
    <property type="molecule type" value="Genomic_DNA"/>
</dbReference>
<evidence type="ECO:0000313" key="3">
    <source>
        <dbReference type="Proteomes" id="UP000237881"/>
    </source>
</evidence>
<evidence type="ECO:0008006" key="5">
    <source>
        <dbReference type="Google" id="ProtNLM"/>
    </source>
</evidence>
<protein>
    <recommendedName>
        <fullName evidence="5">ArsR family transcriptional regulator</fullName>
    </recommendedName>
</protein>